<accession>A0ABN9U0E3</accession>
<protein>
    <submittedName>
        <fullName evidence="1">Uncharacterized protein</fullName>
    </submittedName>
</protein>
<dbReference type="EMBL" id="CAUYUJ010015194">
    <property type="protein sequence ID" value="CAK0850973.1"/>
    <property type="molecule type" value="Genomic_DNA"/>
</dbReference>
<dbReference type="Proteomes" id="UP001189429">
    <property type="component" value="Unassembled WGS sequence"/>
</dbReference>
<gene>
    <name evidence="1" type="ORF">PCOR1329_LOCUS43247</name>
</gene>
<keyword evidence="2" id="KW-1185">Reference proteome</keyword>
<evidence type="ECO:0000313" key="2">
    <source>
        <dbReference type="Proteomes" id="UP001189429"/>
    </source>
</evidence>
<organism evidence="1 2">
    <name type="scientific">Prorocentrum cordatum</name>
    <dbReference type="NCBI Taxonomy" id="2364126"/>
    <lineage>
        <taxon>Eukaryota</taxon>
        <taxon>Sar</taxon>
        <taxon>Alveolata</taxon>
        <taxon>Dinophyceae</taxon>
        <taxon>Prorocentrales</taxon>
        <taxon>Prorocentraceae</taxon>
        <taxon>Prorocentrum</taxon>
    </lineage>
</organism>
<comment type="caution">
    <text evidence="1">The sequence shown here is derived from an EMBL/GenBank/DDBJ whole genome shotgun (WGS) entry which is preliminary data.</text>
</comment>
<reference evidence="1" key="1">
    <citation type="submission" date="2023-10" db="EMBL/GenBank/DDBJ databases">
        <authorList>
            <person name="Chen Y."/>
            <person name="Shah S."/>
            <person name="Dougan E. K."/>
            <person name="Thang M."/>
            <person name="Chan C."/>
        </authorList>
    </citation>
    <scope>NUCLEOTIDE SEQUENCE [LARGE SCALE GENOMIC DNA]</scope>
</reference>
<evidence type="ECO:0000313" key="1">
    <source>
        <dbReference type="EMBL" id="CAK0850973.1"/>
    </source>
</evidence>
<name>A0ABN9U0E3_9DINO</name>
<sequence length="434" mass="48683">MFEAMFTNINQSLSKYDMSWKPTEELVGLLDAFKMSELPFKDFVVAACVVALRLHEHCLEHDGKKFQERKAHFQSELSKTKKQHELIAIIKSSLQHAVKVPENLHVFPQLKAQVISDCLKELEKQNHQCVESCAILSNPLDALVRALVVKWAPVTDTKCKSVAPILDNQCTGDLTREVRQALKELVTAHRDDERLNDTSIDLRPMTACEKKVMIAAANVFFLRMAGSACDDEPNGNVAISTNTGTDKKGNPRKTRELARTADMPTPLQFWGRVVDETTAASLPKSTCLPLYPQESSMPRLYIDGAMYSNYDKADVCVAWAIKPLPKEKEPKATVVQEDGADTSDIKRRKKQLAEEERLSKLPVATHRLEWSSTFTIKCVVDGKDKDVTHSRPELDDLGIPRRNGKLYREPCAWDGVELTKRAATAAAVRPFALK</sequence>
<proteinExistence type="predicted"/>